<dbReference type="Gene3D" id="1.20.1250.20">
    <property type="entry name" value="MFS general substrate transporter like domains"/>
    <property type="match status" value="1"/>
</dbReference>
<comment type="similarity">
    <text evidence="1">Belongs to the sodium:galactoside symporter (TC 2.A.2) family.</text>
</comment>
<protein>
    <submittedName>
        <fullName evidence="3">MFS transporter</fullName>
    </submittedName>
</protein>
<name>A0ABN1HT24_9SPHN</name>
<evidence type="ECO:0000256" key="1">
    <source>
        <dbReference type="ARBA" id="ARBA00009617"/>
    </source>
</evidence>
<dbReference type="Pfam" id="PF13347">
    <property type="entry name" value="MFS_2"/>
    <property type="match status" value="1"/>
</dbReference>
<feature type="transmembrane region" description="Helical" evidence="2">
    <location>
        <begin position="169"/>
        <end position="192"/>
    </location>
</feature>
<evidence type="ECO:0000313" key="4">
    <source>
        <dbReference type="Proteomes" id="UP001500238"/>
    </source>
</evidence>
<proteinExistence type="inferred from homology"/>
<dbReference type="PANTHER" id="PTHR11328">
    <property type="entry name" value="MAJOR FACILITATOR SUPERFAMILY DOMAIN-CONTAINING PROTEIN"/>
    <property type="match status" value="1"/>
</dbReference>
<feature type="transmembrane region" description="Helical" evidence="2">
    <location>
        <begin position="358"/>
        <end position="383"/>
    </location>
</feature>
<reference evidence="3 4" key="1">
    <citation type="journal article" date="2019" name="Int. J. Syst. Evol. Microbiol.">
        <title>The Global Catalogue of Microorganisms (GCM) 10K type strain sequencing project: providing services to taxonomists for standard genome sequencing and annotation.</title>
        <authorList>
            <consortium name="The Broad Institute Genomics Platform"/>
            <consortium name="The Broad Institute Genome Sequencing Center for Infectious Disease"/>
            <person name="Wu L."/>
            <person name="Ma J."/>
        </authorList>
    </citation>
    <scope>NUCLEOTIDE SEQUENCE [LARGE SCALE GENOMIC DNA]</scope>
    <source>
        <strain evidence="3 4">JCM 14603</strain>
    </source>
</reference>
<dbReference type="PANTHER" id="PTHR11328:SF24">
    <property type="entry name" value="MAJOR FACILITATOR SUPERFAMILY (MFS) PROFILE DOMAIN-CONTAINING PROTEIN"/>
    <property type="match status" value="1"/>
</dbReference>
<feature type="transmembrane region" description="Helical" evidence="2">
    <location>
        <begin position="328"/>
        <end position="346"/>
    </location>
</feature>
<feature type="transmembrane region" description="Helical" evidence="2">
    <location>
        <begin position="404"/>
        <end position="431"/>
    </location>
</feature>
<keyword evidence="2" id="KW-1133">Transmembrane helix</keyword>
<accession>A0ABN1HT24</accession>
<dbReference type="SUPFAM" id="SSF103473">
    <property type="entry name" value="MFS general substrate transporter"/>
    <property type="match status" value="1"/>
</dbReference>
<evidence type="ECO:0000313" key="3">
    <source>
        <dbReference type="EMBL" id="GAA0666354.1"/>
    </source>
</evidence>
<gene>
    <name evidence="3" type="ORF">GCM10009102_15320</name>
</gene>
<feature type="transmembrane region" description="Helical" evidence="2">
    <location>
        <begin position="129"/>
        <end position="148"/>
    </location>
</feature>
<keyword evidence="2" id="KW-0812">Transmembrane</keyword>
<evidence type="ECO:0000256" key="2">
    <source>
        <dbReference type="SAM" id="Phobius"/>
    </source>
</evidence>
<feature type="transmembrane region" description="Helical" evidence="2">
    <location>
        <begin position="261"/>
        <end position="283"/>
    </location>
</feature>
<feature type="transmembrane region" description="Helical" evidence="2">
    <location>
        <begin position="295"/>
        <end position="316"/>
    </location>
</feature>
<feature type="transmembrane region" description="Helical" evidence="2">
    <location>
        <begin position="31"/>
        <end position="55"/>
    </location>
</feature>
<organism evidence="3 4">
    <name type="scientific">Sphingomonas insulae</name>
    <dbReference type="NCBI Taxonomy" id="424800"/>
    <lineage>
        <taxon>Bacteria</taxon>
        <taxon>Pseudomonadati</taxon>
        <taxon>Pseudomonadota</taxon>
        <taxon>Alphaproteobacteria</taxon>
        <taxon>Sphingomonadales</taxon>
        <taxon>Sphingomonadaceae</taxon>
        <taxon>Sphingomonas</taxon>
    </lineage>
</organism>
<comment type="caution">
    <text evidence="3">The sequence shown here is derived from an EMBL/GenBank/DDBJ whole genome shotgun (WGS) entry which is preliminary data.</text>
</comment>
<keyword evidence="4" id="KW-1185">Reference proteome</keyword>
<feature type="transmembrane region" description="Helical" evidence="2">
    <location>
        <begin position="451"/>
        <end position="472"/>
    </location>
</feature>
<dbReference type="EMBL" id="BAAAES010000007">
    <property type="protein sequence ID" value="GAA0666354.1"/>
    <property type="molecule type" value="Genomic_DNA"/>
</dbReference>
<feature type="transmembrane region" description="Helical" evidence="2">
    <location>
        <begin position="207"/>
        <end position="227"/>
    </location>
</feature>
<dbReference type="InterPro" id="IPR039672">
    <property type="entry name" value="MFS_2"/>
</dbReference>
<keyword evidence="2" id="KW-0472">Membrane</keyword>
<dbReference type="InterPro" id="IPR036259">
    <property type="entry name" value="MFS_trans_sf"/>
</dbReference>
<feature type="transmembrane region" description="Helical" evidence="2">
    <location>
        <begin position="101"/>
        <end position="117"/>
    </location>
</feature>
<sequence length="495" mass="53146">MSTSVRGVPASAAASAIVVPRARRLRTGTMGAYAFGAVAYGVKDAGFGTFLLLFYNQVVGLPSATVGLVVMMALLIDAFVDPMVGFFSDRTRTRWGRRHPWMYASALPIMVGWVLLWNPPESLSQPATLGWLFLTAVLVRTAVSCYEVPSVALTPELSSDYDERTRIMAWRYLFGWAGGLTMLVSAYLYFLAPTPAFANGLLNRDGYVGYALLGALLMGSAILMSGWGTHREIPNLPNPPIVAQSLRDSFRELGQTVRNRAFAILMLAGLCAYTVQGISYAMSTYLYTYVWGFRGIVFVYATVALFGGVLVAFVAAPRIGRRVSKPSAAATAVVAGASFNIAPYALRLLHVLPEVGTATLLPVLLCFFVVATACNVTAFILGASMMADVVEDSEAKTGRRSEGVFFAGSFFVQKCTSGIGIFLAGAILAVAGFPEKATPGQVPVATIDRLTLTYGIAYLTIAGLAAFCFTRFPFGRREHEARLARLGAEALTDSH</sequence>
<dbReference type="Proteomes" id="UP001500238">
    <property type="component" value="Unassembled WGS sequence"/>
</dbReference>
<feature type="transmembrane region" description="Helical" evidence="2">
    <location>
        <begin position="61"/>
        <end position="80"/>
    </location>
</feature>